<evidence type="ECO:0000259" key="1">
    <source>
        <dbReference type="Pfam" id="PF13175"/>
    </source>
</evidence>
<protein>
    <recommendedName>
        <fullName evidence="1">Endonuclease GajA/Old nuclease/RecF-like AAA domain-containing protein</fullName>
    </recommendedName>
</protein>
<evidence type="ECO:0000313" key="2">
    <source>
        <dbReference type="EMBL" id="KAA6337554.1"/>
    </source>
</evidence>
<reference evidence="2" key="1">
    <citation type="submission" date="2019-03" db="EMBL/GenBank/DDBJ databases">
        <title>Single cell metagenomics reveals metabolic interactions within the superorganism composed of flagellate Streblomastix strix and complex community of Bacteroidetes bacteria on its surface.</title>
        <authorList>
            <person name="Treitli S.C."/>
            <person name="Kolisko M."/>
            <person name="Husnik F."/>
            <person name="Keeling P."/>
            <person name="Hampl V."/>
        </authorList>
    </citation>
    <scope>NUCLEOTIDE SEQUENCE</scope>
    <source>
        <strain evidence="2">STM</strain>
    </source>
</reference>
<proteinExistence type="predicted"/>
<dbReference type="Gene3D" id="3.40.50.300">
    <property type="entry name" value="P-loop containing nucleotide triphosphate hydrolases"/>
    <property type="match status" value="1"/>
</dbReference>
<dbReference type="PANTHER" id="PTHR43581:SF4">
    <property type="entry name" value="ATP_GTP PHOSPHATASE"/>
    <property type="match status" value="1"/>
</dbReference>
<gene>
    <name evidence="2" type="ORF">EZS27_014361</name>
</gene>
<dbReference type="InterPro" id="IPR051396">
    <property type="entry name" value="Bact_Antivir_Def_Nuclease"/>
</dbReference>
<name>A0A5J4RUP1_9ZZZZ</name>
<dbReference type="PANTHER" id="PTHR43581">
    <property type="entry name" value="ATP/GTP PHOSPHATASE"/>
    <property type="match status" value="1"/>
</dbReference>
<dbReference type="AlphaFoldDB" id="A0A5J4RUP1"/>
<comment type="caution">
    <text evidence="2">The sequence shown here is derived from an EMBL/GenBank/DDBJ whole genome shotgun (WGS) entry which is preliminary data.</text>
</comment>
<accession>A0A5J4RUP1</accession>
<organism evidence="2">
    <name type="scientific">termite gut metagenome</name>
    <dbReference type="NCBI Taxonomy" id="433724"/>
    <lineage>
        <taxon>unclassified sequences</taxon>
        <taxon>metagenomes</taxon>
        <taxon>organismal metagenomes</taxon>
    </lineage>
</organism>
<dbReference type="Pfam" id="PF13175">
    <property type="entry name" value="AAA_15"/>
    <property type="match status" value="1"/>
</dbReference>
<dbReference type="EMBL" id="SNRY01000689">
    <property type="protein sequence ID" value="KAA6337554.1"/>
    <property type="molecule type" value="Genomic_DNA"/>
</dbReference>
<dbReference type="InterPro" id="IPR027417">
    <property type="entry name" value="P-loop_NTPase"/>
</dbReference>
<sequence>MRIRNLSIQNFKCFEERIDLEFGKLTLLTGANSSGKSSIIYSILGAIQSGEFPLHFSTNGKYVDMGDFKEIVYNHDTNKNIEICLTLDDDSGVYTVKSLWEEDKINSLPTLNTLWAHSPDDTLSIIKQEKGKFTISYDSSILKEINIVTDNLCDIKSRKSLYFLIIDIFNTYDDHINFIGSFRLQPKRTYLEQAKSEINNAEYYYE</sequence>
<feature type="domain" description="Endonuclease GajA/Old nuclease/RecF-like AAA" evidence="1">
    <location>
        <begin position="1"/>
        <end position="177"/>
    </location>
</feature>
<dbReference type="SUPFAM" id="SSF52540">
    <property type="entry name" value="P-loop containing nucleoside triphosphate hydrolases"/>
    <property type="match status" value="1"/>
</dbReference>
<dbReference type="InterPro" id="IPR041685">
    <property type="entry name" value="AAA_GajA/Old/RecF-like"/>
</dbReference>